<reference evidence="4" key="1">
    <citation type="journal article" date="2019" name="Int. J. Syst. Evol. Microbiol.">
        <title>The Global Catalogue of Microorganisms (GCM) 10K type strain sequencing project: providing services to taxonomists for standard genome sequencing and annotation.</title>
        <authorList>
            <consortium name="The Broad Institute Genomics Platform"/>
            <consortium name="The Broad Institute Genome Sequencing Center for Infectious Disease"/>
            <person name="Wu L."/>
            <person name="Ma J."/>
        </authorList>
    </citation>
    <scope>NUCLEOTIDE SEQUENCE [LARGE SCALE GENOMIC DNA]</scope>
    <source>
        <strain evidence="4">KACC 12633</strain>
    </source>
</reference>
<dbReference type="PANTHER" id="PTHR43048:SF3">
    <property type="entry name" value="METHYLMALONYL-COA EPIMERASE, MITOCHONDRIAL"/>
    <property type="match status" value="1"/>
</dbReference>
<dbReference type="EMBL" id="JBHSML010000030">
    <property type="protein sequence ID" value="MFC5518920.1"/>
    <property type="molecule type" value="Genomic_DNA"/>
</dbReference>
<evidence type="ECO:0000313" key="4">
    <source>
        <dbReference type="Proteomes" id="UP001596150"/>
    </source>
</evidence>
<evidence type="ECO:0000259" key="2">
    <source>
        <dbReference type="PROSITE" id="PS51819"/>
    </source>
</evidence>
<proteinExistence type="predicted"/>
<dbReference type="InterPro" id="IPR037523">
    <property type="entry name" value="VOC_core"/>
</dbReference>
<keyword evidence="4" id="KW-1185">Reference proteome</keyword>
<dbReference type="SUPFAM" id="SSF54593">
    <property type="entry name" value="Glyoxalase/Bleomycin resistance protein/Dihydroxybiphenyl dioxygenase"/>
    <property type="match status" value="1"/>
</dbReference>
<dbReference type="InterPro" id="IPR004360">
    <property type="entry name" value="Glyas_Fos-R_dOase_dom"/>
</dbReference>
<dbReference type="PANTHER" id="PTHR43048">
    <property type="entry name" value="METHYLMALONYL-COA EPIMERASE"/>
    <property type="match status" value="1"/>
</dbReference>
<dbReference type="Gene3D" id="3.10.180.10">
    <property type="entry name" value="2,3-Dihydroxybiphenyl 1,2-Dioxygenase, domain 1"/>
    <property type="match status" value="1"/>
</dbReference>
<dbReference type="Pfam" id="PF00903">
    <property type="entry name" value="Glyoxalase"/>
    <property type="match status" value="1"/>
</dbReference>
<gene>
    <name evidence="3" type="ORF">ACFPP9_24365</name>
</gene>
<organism evidence="3 4">
    <name type="scientific">Kaistia terrae</name>
    <dbReference type="NCBI Taxonomy" id="537017"/>
    <lineage>
        <taxon>Bacteria</taxon>
        <taxon>Pseudomonadati</taxon>
        <taxon>Pseudomonadota</taxon>
        <taxon>Alphaproteobacteria</taxon>
        <taxon>Hyphomicrobiales</taxon>
        <taxon>Kaistiaceae</taxon>
        <taxon>Kaistia</taxon>
    </lineage>
</organism>
<sequence length="132" mass="14518">MTDTQTSTHAAPDHGVRFGRMAPGIVVRDIERSLAFYRDVLGFTKTFQNGDPIGFMILKRDAAELHLNLQRDAVAGLHNVAHLMVDDVDALHARCQASGVRIIKGLRDKDFGLRAFVIADPDGNRIDVGQPL</sequence>
<protein>
    <submittedName>
        <fullName evidence="3">Glyoxalase superfamily protein</fullName>
    </submittedName>
</protein>
<name>A0ABW0Q2W6_9HYPH</name>
<accession>A0ABW0Q2W6</accession>
<dbReference type="InterPro" id="IPR029068">
    <property type="entry name" value="Glyas_Bleomycin-R_OHBP_Dase"/>
</dbReference>
<dbReference type="InterPro" id="IPR051785">
    <property type="entry name" value="MMCE/EMCE_epimerase"/>
</dbReference>
<dbReference type="RefSeq" id="WP_266346358.1">
    <property type="nucleotide sequence ID" value="NZ_JAPKNH010000016.1"/>
</dbReference>
<keyword evidence="1" id="KW-0479">Metal-binding</keyword>
<evidence type="ECO:0000313" key="3">
    <source>
        <dbReference type="EMBL" id="MFC5518920.1"/>
    </source>
</evidence>
<dbReference type="Proteomes" id="UP001596150">
    <property type="component" value="Unassembled WGS sequence"/>
</dbReference>
<comment type="caution">
    <text evidence="3">The sequence shown here is derived from an EMBL/GenBank/DDBJ whole genome shotgun (WGS) entry which is preliminary data.</text>
</comment>
<evidence type="ECO:0000256" key="1">
    <source>
        <dbReference type="ARBA" id="ARBA00022723"/>
    </source>
</evidence>
<feature type="domain" description="VOC" evidence="2">
    <location>
        <begin position="17"/>
        <end position="131"/>
    </location>
</feature>
<dbReference type="PROSITE" id="PS51819">
    <property type="entry name" value="VOC"/>
    <property type="match status" value="1"/>
</dbReference>